<evidence type="ECO:0000256" key="1">
    <source>
        <dbReference type="SAM" id="MobiDB-lite"/>
    </source>
</evidence>
<dbReference type="Proteomes" id="UP000308133">
    <property type="component" value="Unassembled WGS sequence"/>
</dbReference>
<sequence>MGQAWSKESPPPGKEGEEEEEQSWIRGPGRRVSEEESARLARLDDVVWSPLGTRATLDRWRVPGLKVEPPAKEVVSAGSGPDQQLLNKTMYVEFPFAHSCTLPQIMRFTCTEDFPPNALSN</sequence>
<organism evidence="2 3">
    <name type="scientific">Elsinoe australis</name>
    <dbReference type="NCBI Taxonomy" id="40998"/>
    <lineage>
        <taxon>Eukaryota</taxon>
        <taxon>Fungi</taxon>
        <taxon>Dikarya</taxon>
        <taxon>Ascomycota</taxon>
        <taxon>Pezizomycotina</taxon>
        <taxon>Dothideomycetes</taxon>
        <taxon>Dothideomycetidae</taxon>
        <taxon>Myriangiales</taxon>
        <taxon>Elsinoaceae</taxon>
        <taxon>Elsinoe</taxon>
    </lineage>
</organism>
<dbReference type="AlphaFoldDB" id="A0A4U7B6T8"/>
<name>A0A4U7B6T8_9PEZI</name>
<gene>
    <name evidence="2" type="ORF">C1H76_3083</name>
</gene>
<proteinExistence type="predicted"/>
<evidence type="ECO:0000313" key="3">
    <source>
        <dbReference type="Proteomes" id="UP000308133"/>
    </source>
</evidence>
<accession>A0A4U7B6T8</accession>
<reference evidence="2 3" key="1">
    <citation type="submission" date="2018-02" db="EMBL/GenBank/DDBJ databases">
        <title>Draft genome sequences of Elsinoe sp., causing black scab on jojoba.</title>
        <authorList>
            <person name="Stodart B."/>
            <person name="Jeffress S."/>
            <person name="Ash G."/>
            <person name="Arun Chinnappa K."/>
        </authorList>
    </citation>
    <scope>NUCLEOTIDE SEQUENCE [LARGE SCALE GENOMIC DNA]</scope>
    <source>
        <strain evidence="2 3">Hillstone_2</strain>
    </source>
</reference>
<feature type="region of interest" description="Disordered" evidence="1">
    <location>
        <begin position="1"/>
        <end position="37"/>
    </location>
</feature>
<protein>
    <submittedName>
        <fullName evidence="2">Uncharacterized protein</fullName>
    </submittedName>
</protein>
<comment type="caution">
    <text evidence="2">The sequence shown here is derived from an EMBL/GenBank/DDBJ whole genome shotgun (WGS) entry which is preliminary data.</text>
</comment>
<dbReference type="EMBL" id="PTQR01000039">
    <property type="protein sequence ID" value="TKX24476.1"/>
    <property type="molecule type" value="Genomic_DNA"/>
</dbReference>
<evidence type="ECO:0000313" key="2">
    <source>
        <dbReference type="EMBL" id="TKX24476.1"/>
    </source>
</evidence>